<sequence length="103" mass="11266">MVKIKGSVKWYNDEKGFGFVAPDDGGKDVFVHTSEIITSGASRTLTEGQRVELEVKDGPRGPQAANVTPISEVSRSYMLIIFIFNSLILPPSDWALIDAPLTK</sequence>
<evidence type="ECO:0000313" key="4">
    <source>
        <dbReference type="EMBL" id="KDQ18144.1"/>
    </source>
</evidence>
<organism evidence="4 5">
    <name type="scientific">Botryobasidium botryosum (strain FD-172 SS1)</name>
    <dbReference type="NCBI Taxonomy" id="930990"/>
    <lineage>
        <taxon>Eukaryota</taxon>
        <taxon>Fungi</taxon>
        <taxon>Dikarya</taxon>
        <taxon>Basidiomycota</taxon>
        <taxon>Agaricomycotina</taxon>
        <taxon>Agaricomycetes</taxon>
        <taxon>Cantharellales</taxon>
        <taxon>Botryobasidiaceae</taxon>
        <taxon>Botryobasidium</taxon>
    </lineage>
</organism>
<dbReference type="InterPro" id="IPR002059">
    <property type="entry name" value="CSP_DNA-bd"/>
</dbReference>
<dbReference type="InterPro" id="IPR011129">
    <property type="entry name" value="CSD"/>
</dbReference>
<dbReference type="GO" id="GO:0005737">
    <property type="term" value="C:cytoplasm"/>
    <property type="evidence" value="ECO:0007669"/>
    <property type="project" value="UniProtKB-SubCell"/>
</dbReference>
<dbReference type="Pfam" id="PF00313">
    <property type="entry name" value="CSD"/>
    <property type="match status" value="1"/>
</dbReference>
<dbReference type="PANTHER" id="PTHR11544">
    <property type="entry name" value="COLD SHOCK DOMAIN CONTAINING PROTEINS"/>
    <property type="match status" value="1"/>
</dbReference>
<dbReference type="SMART" id="SM00357">
    <property type="entry name" value="CSP"/>
    <property type="match status" value="1"/>
</dbReference>
<dbReference type="PROSITE" id="PS51857">
    <property type="entry name" value="CSD_2"/>
    <property type="match status" value="1"/>
</dbReference>
<name>A0A067MRC2_BOTB1</name>
<keyword evidence="5" id="KW-1185">Reference proteome</keyword>
<dbReference type="InterPro" id="IPR012340">
    <property type="entry name" value="NA-bd_OB-fold"/>
</dbReference>
<dbReference type="Gene3D" id="2.40.50.140">
    <property type="entry name" value="Nucleic acid-binding proteins"/>
    <property type="match status" value="1"/>
</dbReference>
<comment type="subcellular location">
    <subcellularLocation>
        <location evidence="1">Cytoplasm</location>
    </subcellularLocation>
</comment>
<dbReference type="GO" id="GO:0003676">
    <property type="term" value="F:nucleic acid binding"/>
    <property type="evidence" value="ECO:0007669"/>
    <property type="project" value="InterPro"/>
</dbReference>
<protein>
    <recommendedName>
        <fullName evidence="3">CSD domain-containing protein</fullName>
    </recommendedName>
</protein>
<dbReference type="InterPro" id="IPR050181">
    <property type="entry name" value="Cold_shock_domain"/>
</dbReference>
<dbReference type="HOGENOM" id="CLU_117621_7_0_1"/>
<gene>
    <name evidence="4" type="ORF">BOTBODRAFT_551595</name>
</gene>
<evidence type="ECO:0000259" key="3">
    <source>
        <dbReference type="PROSITE" id="PS51857"/>
    </source>
</evidence>
<keyword evidence="2" id="KW-0963">Cytoplasm</keyword>
<feature type="domain" description="CSD" evidence="3">
    <location>
        <begin position="3"/>
        <end position="69"/>
    </location>
</feature>
<evidence type="ECO:0000313" key="5">
    <source>
        <dbReference type="Proteomes" id="UP000027195"/>
    </source>
</evidence>
<accession>A0A067MRC2</accession>
<reference evidence="5" key="1">
    <citation type="journal article" date="2014" name="Proc. Natl. Acad. Sci. U.S.A.">
        <title>Extensive sampling of basidiomycete genomes demonstrates inadequacy of the white-rot/brown-rot paradigm for wood decay fungi.</title>
        <authorList>
            <person name="Riley R."/>
            <person name="Salamov A.A."/>
            <person name="Brown D.W."/>
            <person name="Nagy L.G."/>
            <person name="Floudas D."/>
            <person name="Held B.W."/>
            <person name="Levasseur A."/>
            <person name="Lombard V."/>
            <person name="Morin E."/>
            <person name="Otillar R."/>
            <person name="Lindquist E.A."/>
            <person name="Sun H."/>
            <person name="LaButti K.M."/>
            <person name="Schmutz J."/>
            <person name="Jabbour D."/>
            <person name="Luo H."/>
            <person name="Baker S.E."/>
            <person name="Pisabarro A.G."/>
            <person name="Walton J.D."/>
            <person name="Blanchette R.A."/>
            <person name="Henrissat B."/>
            <person name="Martin F."/>
            <person name="Cullen D."/>
            <person name="Hibbett D.S."/>
            <person name="Grigoriev I.V."/>
        </authorList>
    </citation>
    <scope>NUCLEOTIDE SEQUENCE [LARGE SCALE GENOMIC DNA]</scope>
    <source>
        <strain evidence="5">FD-172 SS1</strain>
    </source>
</reference>
<dbReference type="AlphaFoldDB" id="A0A067MRC2"/>
<dbReference type="CDD" id="cd04458">
    <property type="entry name" value="CSP_CDS"/>
    <property type="match status" value="1"/>
</dbReference>
<dbReference type="STRING" id="930990.A0A067MRC2"/>
<proteinExistence type="predicted"/>
<evidence type="ECO:0000256" key="1">
    <source>
        <dbReference type="ARBA" id="ARBA00004496"/>
    </source>
</evidence>
<dbReference type="EMBL" id="KL198022">
    <property type="protein sequence ID" value="KDQ18144.1"/>
    <property type="molecule type" value="Genomic_DNA"/>
</dbReference>
<dbReference type="FunFam" id="2.40.50.140:FF:000006">
    <property type="entry name" value="Cold shock protein CspC"/>
    <property type="match status" value="1"/>
</dbReference>
<dbReference type="OrthoDB" id="422005at2759"/>
<dbReference type="InParanoid" id="A0A067MRC2"/>
<dbReference type="SUPFAM" id="SSF50249">
    <property type="entry name" value="Nucleic acid-binding proteins"/>
    <property type="match status" value="1"/>
</dbReference>
<evidence type="ECO:0000256" key="2">
    <source>
        <dbReference type="ARBA" id="ARBA00022490"/>
    </source>
</evidence>
<dbReference type="Proteomes" id="UP000027195">
    <property type="component" value="Unassembled WGS sequence"/>
</dbReference>
<dbReference type="PRINTS" id="PR00050">
    <property type="entry name" value="COLDSHOCK"/>
</dbReference>